<dbReference type="SUPFAM" id="SSF159888">
    <property type="entry name" value="YdhG-like"/>
    <property type="match status" value="1"/>
</dbReference>
<dbReference type="Proteomes" id="UP000251241">
    <property type="component" value="Unassembled WGS sequence"/>
</dbReference>
<organism evidence="2 3">
    <name type="scientific">Sphingobacterium multivorum</name>
    <dbReference type="NCBI Taxonomy" id="28454"/>
    <lineage>
        <taxon>Bacteria</taxon>
        <taxon>Pseudomonadati</taxon>
        <taxon>Bacteroidota</taxon>
        <taxon>Sphingobacteriia</taxon>
        <taxon>Sphingobacteriales</taxon>
        <taxon>Sphingobacteriaceae</taxon>
        <taxon>Sphingobacterium</taxon>
    </lineage>
</organism>
<dbReference type="EMBL" id="UAUU01000011">
    <property type="protein sequence ID" value="SPZ91943.1"/>
    <property type="molecule type" value="Genomic_DNA"/>
</dbReference>
<reference evidence="2 3" key="1">
    <citation type="submission" date="2018-06" db="EMBL/GenBank/DDBJ databases">
        <authorList>
            <consortium name="Pathogen Informatics"/>
            <person name="Doyle S."/>
        </authorList>
    </citation>
    <scope>NUCLEOTIDE SEQUENCE [LARGE SCALE GENOMIC DNA]</scope>
    <source>
        <strain evidence="2 3">NCTC11343</strain>
    </source>
</reference>
<dbReference type="GeneID" id="97182231"/>
<dbReference type="Pfam" id="PF08818">
    <property type="entry name" value="DUF1801"/>
    <property type="match status" value="1"/>
</dbReference>
<dbReference type="RefSeq" id="WP_112375600.1">
    <property type="nucleotide sequence ID" value="NZ_CP069793.1"/>
</dbReference>
<name>A0A2X2JJN1_SPHMU</name>
<gene>
    <name evidence="2" type="ORF">NCTC11343_03989</name>
</gene>
<evidence type="ECO:0000313" key="3">
    <source>
        <dbReference type="Proteomes" id="UP000251241"/>
    </source>
</evidence>
<evidence type="ECO:0000259" key="1">
    <source>
        <dbReference type="Pfam" id="PF08818"/>
    </source>
</evidence>
<dbReference type="AlphaFoldDB" id="A0A2X2JJN1"/>
<sequence>MAKNKTAYTEASVQDFIKTVDDPQKQIDSATLIQLMETTTGEPARMYGPTIIGFGNYHYTYVSGHEGYAPLIAFSPRKSAISLYVFTGADEHRHLVDRLGKFKIGKACIYIKKLSDINIEILHQLMSETIQFIENKYTRIKE</sequence>
<protein>
    <submittedName>
        <fullName evidence="2">Domain of uncharacterized function (DU1801)</fullName>
    </submittedName>
</protein>
<evidence type="ECO:0000313" key="2">
    <source>
        <dbReference type="EMBL" id="SPZ91943.1"/>
    </source>
</evidence>
<proteinExistence type="predicted"/>
<accession>A0A2X2JJN1</accession>
<dbReference type="InterPro" id="IPR014922">
    <property type="entry name" value="YdhG-like"/>
</dbReference>
<feature type="domain" description="YdhG-like" evidence="1">
    <location>
        <begin position="32"/>
        <end position="129"/>
    </location>
</feature>